<sequence length="152" mass="17587">MQNPNESLSQDPWKFGGWLLVLGFAVHMGVLISIMELYDVLYKFNKLSIENKSFFVYFELIAHLIIFTIRPVAAYRFWNKEKSFKVIFLASLIAPLLIILSEVSLAYLLLPKGTALVLIDHFMRYFIGGICALTIWATYLKKSTRVKRTFIN</sequence>
<protein>
    <recommendedName>
        <fullName evidence="4">Transmembrane protein</fullName>
    </recommendedName>
</protein>
<evidence type="ECO:0000256" key="1">
    <source>
        <dbReference type="SAM" id="Phobius"/>
    </source>
</evidence>
<proteinExistence type="predicted"/>
<dbReference type="Pfam" id="PF10754">
    <property type="entry name" value="DUF2569"/>
    <property type="match status" value="1"/>
</dbReference>
<reference evidence="3" key="1">
    <citation type="journal article" date="2017" name="Proc. Natl. Acad. Sci. U.S.A.">
        <title>Simulation of Deepwater Horizon oil plume reveals substrate specialization within a complex community of hydrocarbon-degraders.</title>
        <authorList>
            <person name="Hu P."/>
            <person name="Dubinsky E.A."/>
            <person name="Probst A.J."/>
            <person name="Wang J."/>
            <person name="Sieber C.M.K."/>
            <person name="Tom L.M."/>
            <person name="Gardinali P."/>
            <person name="Banfield J.F."/>
            <person name="Atlas R.M."/>
            <person name="Andersen G.L."/>
        </authorList>
    </citation>
    <scope>NUCLEOTIDE SEQUENCE [LARGE SCALE GENOMIC DNA]</scope>
</reference>
<dbReference type="AlphaFoldDB" id="A0A1Y5FIT2"/>
<feature type="transmembrane region" description="Helical" evidence="1">
    <location>
        <begin position="12"/>
        <end position="34"/>
    </location>
</feature>
<keyword evidence="1" id="KW-0472">Membrane</keyword>
<organism evidence="2 3">
    <name type="scientific">Halobacteriovorax marinus</name>
    <dbReference type="NCBI Taxonomy" id="97084"/>
    <lineage>
        <taxon>Bacteria</taxon>
        <taxon>Pseudomonadati</taxon>
        <taxon>Bdellovibrionota</taxon>
        <taxon>Bacteriovoracia</taxon>
        <taxon>Bacteriovoracales</taxon>
        <taxon>Halobacteriovoraceae</taxon>
        <taxon>Halobacteriovorax</taxon>
    </lineage>
</organism>
<dbReference type="EMBL" id="MAAO01000001">
    <property type="protein sequence ID" value="OUS00281.1"/>
    <property type="molecule type" value="Genomic_DNA"/>
</dbReference>
<dbReference type="InterPro" id="IPR019690">
    <property type="entry name" value="DUF2569"/>
</dbReference>
<name>A0A1Y5FIT2_9BACT</name>
<feature type="transmembrane region" description="Helical" evidence="1">
    <location>
        <begin position="54"/>
        <end position="74"/>
    </location>
</feature>
<accession>A0A1Y5FIT2</accession>
<gene>
    <name evidence="2" type="ORF">A9Q84_00075</name>
</gene>
<evidence type="ECO:0000313" key="2">
    <source>
        <dbReference type="EMBL" id="OUS00281.1"/>
    </source>
</evidence>
<feature type="transmembrane region" description="Helical" evidence="1">
    <location>
        <begin position="86"/>
        <end position="110"/>
    </location>
</feature>
<feature type="transmembrane region" description="Helical" evidence="1">
    <location>
        <begin position="122"/>
        <end position="140"/>
    </location>
</feature>
<dbReference type="Proteomes" id="UP000196531">
    <property type="component" value="Unassembled WGS sequence"/>
</dbReference>
<evidence type="ECO:0000313" key="3">
    <source>
        <dbReference type="Proteomes" id="UP000196531"/>
    </source>
</evidence>
<comment type="caution">
    <text evidence="2">The sequence shown here is derived from an EMBL/GenBank/DDBJ whole genome shotgun (WGS) entry which is preliminary data.</text>
</comment>
<keyword evidence="1" id="KW-1133">Transmembrane helix</keyword>
<evidence type="ECO:0008006" key="4">
    <source>
        <dbReference type="Google" id="ProtNLM"/>
    </source>
</evidence>
<keyword evidence="1" id="KW-0812">Transmembrane</keyword>